<dbReference type="Proteomes" id="UP001474421">
    <property type="component" value="Unassembled WGS sequence"/>
</dbReference>
<reference evidence="21 22" key="1">
    <citation type="journal article" date="2024" name="Proc. Natl. Acad. Sci. U.S.A.">
        <title>The genetic regulatory architecture and epigenomic basis for age-related changes in rattlesnake venom.</title>
        <authorList>
            <person name="Hogan M.P."/>
            <person name="Holding M.L."/>
            <person name="Nystrom G.S."/>
            <person name="Colston T.J."/>
            <person name="Bartlett D.A."/>
            <person name="Mason A.J."/>
            <person name="Ellsworth S.A."/>
            <person name="Rautsaw R.M."/>
            <person name="Lawrence K.C."/>
            <person name="Strickland J.L."/>
            <person name="He B."/>
            <person name="Fraser P."/>
            <person name="Margres M.J."/>
            <person name="Gilbert D.M."/>
            <person name="Gibbs H.L."/>
            <person name="Parkinson C.L."/>
            <person name="Rokyta D.R."/>
        </authorList>
    </citation>
    <scope>NUCLEOTIDE SEQUENCE [LARGE SCALE GENOMIC DNA]</scope>
    <source>
        <strain evidence="21">DRR0105</strain>
    </source>
</reference>
<evidence type="ECO:0000256" key="18">
    <source>
        <dbReference type="SAM" id="MobiDB-lite"/>
    </source>
</evidence>
<evidence type="ECO:0000259" key="19">
    <source>
        <dbReference type="Pfam" id="PF05292"/>
    </source>
</evidence>
<keyword evidence="22" id="KW-1185">Reference proteome</keyword>
<evidence type="ECO:0000256" key="16">
    <source>
        <dbReference type="ARBA" id="ARBA00067069"/>
    </source>
</evidence>
<dbReference type="GO" id="GO:0005782">
    <property type="term" value="C:peroxisomal matrix"/>
    <property type="evidence" value="ECO:0007669"/>
    <property type="project" value="TreeGrafter"/>
</dbReference>
<sequence length="648" mass="70982">MFDPELQGLNSHVPHLSLGLCPPPPPGFGRATSIIRSHDYCQYSDEAPLNLGSGGRGLGQLATLSMAAAPPIGHSHHGSPVTSPTFDSFQPPSLFSLAAGRQTLPGGAQSASPSARPFKEGGGRLSPPPAANPSSISPSRRARGADFEAGKAARSTAGTPQQLFRLLARGPLPPSGRPRPSAVAMATEAYQGLDEALRRVVPPLPPYETREKAAAPAGAALEQLSAEFMRFYRSLGGGGARAELLRRLAGDFGVEHGRVAEGSARVLRLQEGEPGALLQAEDRLRHALTPRYRGLFQHLARQEGGLRFLVELRGDLLEALAAREAPGPQAREMNGVLKNMLSEWFSTGFLNLERVTWQSPCEILQKISDSEAVHPVRNWVDMKRRVGSYRRCYYFAHCAIPGEPLVILHVALTDEISSTIQAIVKEPPLQGAEDLDRITTAIFYSISLTQQGLQGVELGTHLIKRVVKELQVEFPQIQVFSTLSPIPGFTKWFIGLLCSQSNELGWGKPFTDPELREISEITGDPAAEKLKRLFTNNGWVKSEKLVRVLEQPLMRLCAWYLYGEKHRGYALNPVANFHLQNGAVLWRLNWMADTSPRGMTASCGMMVNYRYFLEDTMANSATYRGTKQIKASEQVLSLVSQFQQNSKL</sequence>
<evidence type="ECO:0000256" key="1">
    <source>
        <dbReference type="ARBA" id="ARBA00004173"/>
    </source>
</evidence>
<keyword evidence="5" id="KW-0444">Lipid biosynthesis</keyword>
<dbReference type="PANTHER" id="PTHR28641">
    <property type="match status" value="1"/>
</dbReference>
<feature type="domain" description="Malonyl-CoA decarboxylase C-terminal" evidence="19">
    <location>
        <begin position="348"/>
        <end position="611"/>
    </location>
</feature>
<keyword evidence="10" id="KW-0496">Mitochondrion</keyword>
<keyword evidence="7" id="KW-0276">Fatty acid metabolism</keyword>
<evidence type="ECO:0000256" key="13">
    <source>
        <dbReference type="ARBA" id="ARBA00023239"/>
    </source>
</evidence>
<dbReference type="GO" id="GO:0006633">
    <property type="term" value="P:fatty acid biosynthetic process"/>
    <property type="evidence" value="ECO:0007669"/>
    <property type="project" value="UniProtKB-KW"/>
</dbReference>
<dbReference type="AlphaFoldDB" id="A0AAW1ASZ9"/>
<dbReference type="GO" id="GO:0005759">
    <property type="term" value="C:mitochondrial matrix"/>
    <property type="evidence" value="ECO:0007669"/>
    <property type="project" value="TreeGrafter"/>
</dbReference>
<dbReference type="Gene3D" id="3.40.630.150">
    <property type="entry name" value="Malonyl-CoA decarboxylase, catalytic domain"/>
    <property type="match status" value="1"/>
</dbReference>
<evidence type="ECO:0000256" key="9">
    <source>
        <dbReference type="ARBA" id="ARBA00023098"/>
    </source>
</evidence>
<evidence type="ECO:0000256" key="4">
    <source>
        <dbReference type="ARBA" id="ARBA00022490"/>
    </source>
</evidence>
<dbReference type="GO" id="GO:0006085">
    <property type="term" value="P:acetyl-CoA biosynthetic process"/>
    <property type="evidence" value="ECO:0007669"/>
    <property type="project" value="TreeGrafter"/>
</dbReference>
<dbReference type="InterPro" id="IPR007956">
    <property type="entry name" value="Malonyl_CoA_deC_C"/>
</dbReference>
<evidence type="ECO:0000256" key="5">
    <source>
        <dbReference type="ARBA" id="ARBA00022516"/>
    </source>
</evidence>
<gene>
    <name evidence="21" type="ORF">NXF25_016768</name>
</gene>
<comment type="catalytic activity">
    <reaction evidence="14">
        <text>malonyl-CoA + H(+) = acetyl-CoA + CO2</text>
        <dbReference type="Rhea" id="RHEA:18781"/>
        <dbReference type="ChEBI" id="CHEBI:15378"/>
        <dbReference type="ChEBI" id="CHEBI:16526"/>
        <dbReference type="ChEBI" id="CHEBI:57288"/>
        <dbReference type="ChEBI" id="CHEBI:57384"/>
        <dbReference type="EC" id="4.1.1.9"/>
    </reaction>
    <physiologicalReaction direction="left-to-right" evidence="14">
        <dbReference type="Rhea" id="RHEA:18782"/>
    </physiologicalReaction>
</comment>
<protein>
    <recommendedName>
        <fullName evidence="17">Malonyl-CoA decarboxylase, mitochondrial</fullName>
        <ecNumber evidence="16">4.1.1.9</ecNumber>
    </recommendedName>
</protein>
<proteinExistence type="predicted"/>
<keyword evidence="9" id="KW-0443">Lipid metabolism</keyword>
<dbReference type="FunFam" id="3.40.630.150:FF:000001">
    <property type="entry name" value="Malonyl-CoA decarboxylase, mitochondrial"/>
    <property type="match status" value="1"/>
</dbReference>
<dbReference type="Pfam" id="PF17408">
    <property type="entry name" value="MCD_N"/>
    <property type="match status" value="1"/>
</dbReference>
<evidence type="ECO:0000313" key="22">
    <source>
        <dbReference type="Proteomes" id="UP001474421"/>
    </source>
</evidence>
<dbReference type="InterPro" id="IPR038917">
    <property type="entry name" value="Malonyl_CoA_deC"/>
</dbReference>
<evidence type="ECO:0000256" key="12">
    <source>
        <dbReference type="ARBA" id="ARBA00023160"/>
    </source>
</evidence>
<dbReference type="GO" id="GO:0046320">
    <property type="term" value="P:regulation of fatty acid oxidation"/>
    <property type="evidence" value="ECO:0007669"/>
    <property type="project" value="UniProtKB-ARBA"/>
</dbReference>
<dbReference type="InterPro" id="IPR038351">
    <property type="entry name" value="MCD_N_sf"/>
</dbReference>
<evidence type="ECO:0000259" key="20">
    <source>
        <dbReference type="Pfam" id="PF17408"/>
    </source>
</evidence>
<dbReference type="Gene3D" id="1.20.140.90">
    <property type="entry name" value="Malonyl-CoA decarboxylase, oligemerization domain"/>
    <property type="match status" value="1"/>
</dbReference>
<evidence type="ECO:0000313" key="21">
    <source>
        <dbReference type="EMBL" id="KAK9392679.1"/>
    </source>
</evidence>
<feature type="compositionally biased region" description="Polar residues" evidence="18">
    <location>
        <begin position="80"/>
        <end position="93"/>
    </location>
</feature>
<evidence type="ECO:0000256" key="11">
    <source>
        <dbReference type="ARBA" id="ARBA00023140"/>
    </source>
</evidence>
<dbReference type="PANTHER" id="PTHR28641:SF1">
    <property type="entry name" value="MALONYL-COA DECARBOXYLASE, MITOCHONDRIAL"/>
    <property type="match status" value="1"/>
</dbReference>
<evidence type="ECO:0000256" key="17">
    <source>
        <dbReference type="ARBA" id="ARBA00072063"/>
    </source>
</evidence>
<keyword evidence="11" id="KW-0576">Peroxisome</keyword>
<evidence type="ECO:0000256" key="2">
    <source>
        <dbReference type="ARBA" id="ARBA00004275"/>
    </source>
</evidence>
<name>A0AAW1ASZ9_CROAD</name>
<dbReference type="GO" id="GO:0050080">
    <property type="term" value="F:malonyl-CoA decarboxylase activity"/>
    <property type="evidence" value="ECO:0007669"/>
    <property type="project" value="UniProtKB-EC"/>
</dbReference>
<dbReference type="EC" id="4.1.1.9" evidence="16"/>
<evidence type="ECO:0000256" key="7">
    <source>
        <dbReference type="ARBA" id="ARBA00022832"/>
    </source>
</evidence>
<dbReference type="InterPro" id="IPR035372">
    <property type="entry name" value="MCD_N"/>
</dbReference>
<comment type="pathway">
    <text evidence="15">Metabolic intermediate biosynthesis; acetyl-CoA biosynthesis; acetyl-CoA from malonyl-CoA: step 1/1.</text>
</comment>
<keyword evidence="12" id="KW-0275">Fatty acid biosynthesis</keyword>
<evidence type="ECO:0000256" key="10">
    <source>
        <dbReference type="ARBA" id="ARBA00023128"/>
    </source>
</evidence>
<feature type="domain" description="Malonyl-CoA decarboxylase N-terminal" evidence="20">
    <location>
        <begin position="252"/>
        <end position="345"/>
    </location>
</feature>
<organism evidence="21 22">
    <name type="scientific">Crotalus adamanteus</name>
    <name type="common">Eastern diamondback rattlesnake</name>
    <dbReference type="NCBI Taxonomy" id="8729"/>
    <lineage>
        <taxon>Eukaryota</taxon>
        <taxon>Metazoa</taxon>
        <taxon>Chordata</taxon>
        <taxon>Craniata</taxon>
        <taxon>Vertebrata</taxon>
        <taxon>Euteleostomi</taxon>
        <taxon>Lepidosauria</taxon>
        <taxon>Squamata</taxon>
        <taxon>Bifurcata</taxon>
        <taxon>Unidentata</taxon>
        <taxon>Episquamata</taxon>
        <taxon>Toxicofera</taxon>
        <taxon>Serpentes</taxon>
        <taxon>Colubroidea</taxon>
        <taxon>Viperidae</taxon>
        <taxon>Crotalinae</taxon>
        <taxon>Crotalus</taxon>
    </lineage>
</organism>
<accession>A0AAW1ASZ9</accession>
<dbReference type="InterPro" id="IPR042303">
    <property type="entry name" value="Malonyl_CoA_deC_C_sf"/>
</dbReference>
<dbReference type="Pfam" id="PF05292">
    <property type="entry name" value="MCD"/>
    <property type="match status" value="1"/>
</dbReference>
<feature type="region of interest" description="Disordered" evidence="18">
    <location>
        <begin position="70"/>
        <end position="161"/>
    </location>
</feature>
<comment type="subcellular location">
    <subcellularLocation>
        <location evidence="3">Cytoplasm</location>
    </subcellularLocation>
    <subcellularLocation>
        <location evidence="1">Mitochondrion</location>
    </subcellularLocation>
    <subcellularLocation>
        <location evidence="2">Peroxisome</location>
    </subcellularLocation>
</comment>
<evidence type="ECO:0000256" key="3">
    <source>
        <dbReference type="ARBA" id="ARBA00004496"/>
    </source>
</evidence>
<evidence type="ECO:0000256" key="15">
    <source>
        <dbReference type="ARBA" id="ARBA00060678"/>
    </source>
</evidence>
<keyword evidence="4" id="KW-0963">Cytoplasm</keyword>
<keyword evidence="13" id="KW-0456">Lyase</keyword>
<dbReference type="EMBL" id="JAOTOJ010000015">
    <property type="protein sequence ID" value="KAK9392679.1"/>
    <property type="molecule type" value="Genomic_DNA"/>
</dbReference>
<evidence type="ECO:0000256" key="8">
    <source>
        <dbReference type="ARBA" id="ARBA00022946"/>
    </source>
</evidence>
<comment type="caution">
    <text evidence="21">The sequence shown here is derived from an EMBL/GenBank/DDBJ whole genome shotgun (WGS) entry which is preliminary data.</text>
</comment>
<evidence type="ECO:0000256" key="14">
    <source>
        <dbReference type="ARBA" id="ARBA00051499"/>
    </source>
</evidence>
<keyword evidence="6" id="KW-0210">Decarboxylase</keyword>
<evidence type="ECO:0000256" key="6">
    <source>
        <dbReference type="ARBA" id="ARBA00022793"/>
    </source>
</evidence>
<dbReference type="GO" id="GO:2001294">
    <property type="term" value="P:malonyl-CoA catabolic process"/>
    <property type="evidence" value="ECO:0007669"/>
    <property type="project" value="TreeGrafter"/>
</dbReference>
<keyword evidence="8" id="KW-0809">Transit peptide</keyword>
<dbReference type="FunFam" id="1.20.140.90:FF:000001">
    <property type="entry name" value="Malonyl-CoA decarboxylase, mitochondrial"/>
    <property type="match status" value="1"/>
</dbReference>